<gene>
    <name evidence="1" type="ORF">GIB67_035385</name>
</gene>
<keyword evidence="2" id="KW-1185">Reference proteome</keyword>
<reference evidence="1 2" key="1">
    <citation type="journal article" date="2020" name="IScience">
        <title>Genome Sequencing of the Endangered Kingdonia uniflora (Circaeasteraceae, Ranunculales) Reveals Potential Mechanisms of Evolutionary Specialization.</title>
        <authorList>
            <person name="Sun Y."/>
            <person name="Deng T."/>
            <person name="Zhang A."/>
            <person name="Moore M.J."/>
            <person name="Landis J.B."/>
            <person name="Lin N."/>
            <person name="Zhang H."/>
            <person name="Zhang X."/>
            <person name="Huang J."/>
            <person name="Zhang X."/>
            <person name="Sun H."/>
            <person name="Wang H."/>
        </authorList>
    </citation>
    <scope>NUCLEOTIDE SEQUENCE [LARGE SCALE GENOMIC DNA]</scope>
    <source>
        <strain evidence="1">TB1705</strain>
        <tissue evidence="1">Leaf</tissue>
    </source>
</reference>
<accession>A0A7J7MMT4</accession>
<dbReference type="OrthoDB" id="1741262at2759"/>
<dbReference type="AlphaFoldDB" id="A0A7J7MMT4"/>
<dbReference type="EMBL" id="JACGCM010001390">
    <property type="protein sequence ID" value="KAF6156028.1"/>
    <property type="molecule type" value="Genomic_DNA"/>
</dbReference>
<comment type="caution">
    <text evidence="1">The sequence shown here is derived from an EMBL/GenBank/DDBJ whole genome shotgun (WGS) entry which is preliminary data.</text>
</comment>
<protein>
    <submittedName>
        <fullName evidence="1">Uncharacterized protein</fullName>
    </submittedName>
</protein>
<proteinExistence type="predicted"/>
<name>A0A7J7MMT4_9MAGN</name>
<organism evidence="1 2">
    <name type="scientific">Kingdonia uniflora</name>
    <dbReference type="NCBI Taxonomy" id="39325"/>
    <lineage>
        <taxon>Eukaryota</taxon>
        <taxon>Viridiplantae</taxon>
        <taxon>Streptophyta</taxon>
        <taxon>Embryophyta</taxon>
        <taxon>Tracheophyta</taxon>
        <taxon>Spermatophyta</taxon>
        <taxon>Magnoliopsida</taxon>
        <taxon>Ranunculales</taxon>
        <taxon>Circaeasteraceae</taxon>
        <taxon>Kingdonia</taxon>
    </lineage>
</organism>
<evidence type="ECO:0000313" key="1">
    <source>
        <dbReference type="EMBL" id="KAF6156028.1"/>
    </source>
</evidence>
<dbReference type="Proteomes" id="UP000541444">
    <property type="component" value="Unassembled WGS sequence"/>
</dbReference>
<sequence>MIRQSTVRQAQVRDPICLEEIDVDVGDWVENLRALDREDFGWINVALPITKVEYPTMYNAEGVSDSSINTNDGHEFAD</sequence>
<evidence type="ECO:0000313" key="2">
    <source>
        <dbReference type="Proteomes" id="UP000541444"/>
    </source>
</evidence>